<gene>
    <name evidence="3" type="ORF">V1Y59_05490</name>
</gene>
<dbReference type="InterPro" id="IPR036388">
    <property type="entry name" value="WH-like_DNA-bd_sf"/>
</dbReference>
<sequence>MGATAPTAAMPPLAVLVLGLVAERPMHPYEMFQTTIERNEDRLVKFRPGTLYHTVDRLADKQLIEVHDVEREGNRPERTVYRITGAGRTALADSLEEILATHPTEYPQLYLALSEAHGLPRARVIELLGRRLAAMRTELDALRAGADDAAERAVAEMFYLDIGCRIATLNAQVDWLDDLVGRLEAQSIGWLDDPDSSYRTTTLAGDPGEHDHAHEKAADE</sequence>
<dbReference type="Pfam" id="PF03551">
    <property type="entry name" value="PadR"/>
    <property type="match status" value="1"/>
</dbReference>
<evidence type="ECO:0000313" key="3">
    <source>
        <dbReference type="EMBL" id="MEE4022527.1"/>
    </source>
</evidence>
<feature type="region of interest" description="Disordered" evidence="1">
    <location>
        <begin position="199"/>
        <end position="220"/>
    </location>
</feature>
<feature type="domain" description="Transcription regulator PadR N-terminal" evidence="2">
    <location>
        <begin position="17"/>
        <end position="92"/>
    </location>
</feature>
<organism evidence="3 4">
    <name type="scientific">Gordonia prachuapensis</name>
    <dbReference type="NCBI Taxonomy" id="3115651"/>
    <lineage>
        <taxon>Bacteria</taxon>
        <taxon>Bacillati</taxon>
        <taxon>Actinomycetota</taxon>
        <taxon>Actinomycetes</taxon>
        <taxon>Mycobacteriales</taxon>
        <taxon>Gordoniaceae</taxon>
        <taxon>Gordonia</taxon>
    </lineage>
</organism>
<dbReference type="PANTHER" id="PTHR43252">
    <property type="entry name" value="TRANSCRIPTIONAL REGULATOR YQJI"/>
    <property type="match status" value="1"/>
</dbReference>
<dbReference type="InterPro" id="IPR005149">
    <property type="entry name" value="Tscrpt_reg_PadR_N"/>
</dbReference>
<accession>A0ABU7MQC9</accession>
<evidence type="ECO:0000256" key="1">
    <source>
        <dbReference type="SAM" id="MobiDB-lite"/>
    </source>
</evidence>
<evidence type="ECO:0000313" key="4">
    <source>
        <dbReference type="Proteomes" id="UP001335729"/>
    </source>
</evidence>
<feature type="compositionally biased region" description="Basic and acidic residues" evidence="1">
    <location>
        <begin position="207"/>
        <end position="220"/>
    </location>
</feature>
<protein>
    <submittedName>
        <fullName evidence="3">PadR family transcriptional regulator</fullName>
    </submittedName>
</protein>
<keyword evidence="4" id="KW-1185">Reference proteome</keyword>
<proteinExistence type="predicted"/>
<dbReference type="InterPro" id="IPR036390">
    <property type="entry name" value="WH_DNA-bd_sf"/>
</dbReference>
<dbReference type="RefSeq" id="WP_330503820.1">
    <property type="nucleotide sequence ID" value="NZ_JAZDUE010000003.1"/>
</dbReference>
<evidence type="ECO:0000259" key="2">
    <source>
        <dbReference type="Pfam" id="PF03551"/>
    </source>
</evidence>
<dbReference type="Proteomes" id="UP001335729">
    <property type="component" value="Unassembled WGS sequence"/>
</dbReference>
<name>A0ABU7MQC9_9ACTN</name>
<dbReference type="EMBL" id="JAZDUE010000003">
    <property type="protein sequence ID" value="MEE4022527.1"/>
    <property type="molecule type" value="Genomic_DNA"/>
</dbReference>
<dbReference type="Gene3D" id="1.10.10.10">
    <property type="entry name" value="Winged helix-like DNA-binding domain superfamily/Winged helix DNA-binding domain"/>
    <property type="match status" value="1"/>
</dbReference>
<dbReference type="PANTHER" id="PTHR43252:SF2">
    <property type="entry name" value="TRANSCRIPTION REGULATOR, PADR-LIKE FAMILY"/>
    <property type="match status" value="1"/>
</dbReference>
<dbReference type="SUPFAM" id="SSF46785">
    <property type="entry name" value="Winged helix' DNA-binding domain"/>
    <property type="match status" value="1"/>
</dbReference>
<comment type="caution">
    <text evidence="3">The sequence shown here is derived from an EMBL/GenBank/DDBJ whole genome shotgun (WGS) entry which is preliminary data.</text>
</comment>
<reference evidence="3 4" key="1">
    <citation type="submission" date="2024-01" db="EMBL/GenBank/DDBJ databases">
        <title>Draft genome sequence of Gordonia sp. PKS22-38.</title>
        <authorList>
            <person name="Suphannarot A."/>
            <person name="Mingma R."/>
        </authorList>
    </citation>
    <scope>NUCLEOTIDE SEQUENCE [LARGE SCALE GENOMIC DNA]</scope>
    <source>
        <strain evidence="3 4">PKS22-38</strain>
    </source>
</reference>